<keyword evidence="2" id="KW-0472">Membrane</keyword>
<keyword evidence="2" id="KW-0812">Transmembrane</keyword>
<sequence>MGLADKGCLYTHFLITELRAFILLYVAYRSFVSHSILYDVMHSELLTTDFESSHRNTTTGLLDLGDYMDCAREEVEMAIVDPNAAERLKCIPLRSDIHMINYSLNVTAAAMCVVAMITLVLLLCCSGVQSMGHGKYIMFTYQLKKSSAYRAMALLQCLAVTLVVARKVYGLYFEFMAGKRHKVIEYAEDYGSEMLILIYSCVSLFQSREITFDVFRPDFQDLHFKRGFGAVFSERNVDFCLALEIALYRAGNQDDKDLSDMMPEGVSLEELMYICRPKSAGSAEYDDDNDDEEDPKKARMISAPASNSASDSEDDRGGCHC</sequence>
<feature type="compositionally biased region" description="Acidic residues" evidence="1">
    <location>
        <begin position="284"/>
        <end position="293"/>
    </location>
</feature>
<dbReference type="EMBL" id="HBGW01004783">
    <property type="protein sequence ID" value="CAD9494643.1"/>
    <property type="molecule type" value="Transcribed_RNA"/>
</dbReference>
<gene>
    <name evidence="3" type="ORF">BRAN1462_LOCUS3138</name>
</gene>
<accession>A0A7S2HLU3</accession>
<protein>
    <submittedName>
        <fullName evidence="3">Uncharacterized protein</fullName>
    </submittedName>
</protein>
<feature type="transmembrane region" description="Helical" evidence="2">
    <location>
        <begin position="7"/>
        <end position="28"/>
    </location>
</feature>
<name>A0A7S2HLU3_9DINO</name>
<feature type="region of interest" description="Disordered" evidence="1">
    <location>
        <begin position="279"/>
        <end position="321"/>
    </location>
</feature>
<proteinExistence type="predicted"/>
<feature type="transmembrane region" description="Helical" evidence="2">
    <location>
        <begin position="149"/>
        <end position="169"/>
    </location>
</feature>
<evidence type="ECO:0000256" key="2">
    <source>
        <dbReference type="SAM" id="Phobius"/>
    </source>
</evidence>
<feature type="transmembrane region" description="Helical" evidence="2">
    <location>
        <begin position="102"/>
        <end position="128"/>
    </location>
</feature>
<organism evidence="3">
    <name type="scientific">Zooxanthella nutricula</name>
    <dbReference type="NCBI Taxonomy" id="1333877"/>
    <lineage>
        <taxon>Eukaryota</taxon>
        <taxon>Sar</taxon>
        <taxon>Alveolata</taxon>
        <taxon>Dinophyceae</taxon>
        <taxon>Peridiniales</taxon>
        <taxon>Peridiniales incertae sedis</taxon>
        <taxon>Zooxanthella</taxon>
    </lineage>
</organism>
<evidence type="ECO:0000313" key="3">
    <source>
        <dbReference type="EMBL" id="CAD9494643.1"/>
    </source>
</evidence>
<dbReference type="AlphaFoldDB" id="A0A7S2HLU3"/>
<reference evidence="3" key="1">
    <citation type="submission" date="2021-01" db="EMBL/GenBank/DDBJ databases">
        <authorList>
            <person name="Corre E."/>
            <person name="Pelletier E."/>
            <person name="Niang G."/>
            <person name="Scheremetjew M."/>
            <person name="Finn R."/>
            <person name="Kale V."/>
            <person name="Holt S."/>
            <person name="Cochrane G."/>
            <person name="Meng A."/>
            <person name="Brown T."/>
            <person name="Cohen L."/>
        </authorList>
    </citation>
    <scope>NUCLEOTIDE SEQUENCE</scope>
    <source>
        <strain evidence="3">RCC3387</strain>
    </source>
</reference>
<keyword evidence="2" id="KW-1133">Transmembrane helix</keyword>
<evidence type="ECO:0000256" key="1">
    <source>
        <dbReference type="SAM" id="MobiDB-lite"/>
    </source>
</evidence>